<comment type="caution">
    <text evidence="1">The sequence shown here is derived from an EMBL/GenBank/DDBJ whole genome shotgun (WGS) entry which is preliminary data.</text>
</comment>
<dbReference type="EMBL" id="JBHSNC010000010">
    <property type="protein sequence ID" value="MFC5528385.1"/>
    <property type="molecule type" value="Genomic_DNA"/>
</dbReference>
<proteinExistence type="predicted"/>
<evidence type="ECO:0000313" key="1">
    <source>
        <dbReference type="EMBL" id="MFC5528385.1"/>
    </source>
</evidence>
<organism evidence="1 2">
    <name type="scientific">Cohnella yongneupensis</name>
    <dbReference type="NCBI Taxonomy" id="425006"/>
    <lineage>
        <taxon>Bacteria</taxon>
        <taxon>Bacillati</taxon>
        <taxon>Bacillota</taxon>
        <taxon>Bacilli</taxon>
        <taxon>Bacillales</taxon>
        <taxon>Paenibacillaceae</taxon>
        <taxon>Cohnella</taxon>
    </lineage>
</organism>
<protein>
    <submittedName>
        <fullName evidence="1">Uncharacterized protein</fullName>
    </submittedName>
</protein>
<accession>A0ABW0QW88</accession>
<reference evidence="2" key="1">
    <citation type="journal article" date="2019" name="Int. J. Syst. Evol. Microbiol.">
        <title>The Global Catalogue of Microorganisms (GCM) 10K type strain sequencing project: providing services to taxonomists for standard genome sequencing and annotation.</title>
        <authorList>
            <consortium name="The Broad Institute Genomics Platform"/>
            <consortium name="The Broad Institute Genome Sequencing Center for Infectious Disease"/>
            <person name="Wu L."/>
            <person name="Ma J."/>
        </authorList>
    </citation>
    <scope>NUCLEOTIDE SEQUENCE [LARGE SCALE GENOMIC DNA]</scope>
    <source>
        <strain evidence="2">CGMCC 1.18578</strain>
    </source>
</reference>
<evidence type="ECO:0000313" key="2">
    <source>
        <dbReference type="Proteomes" id="UP001596108"/>
    </source>
</evidence>
<dbReference type="Proteomes" id="UP001596108">
    <property type="component" value="Unassembled WGS sequence"/>
</dbReference>
<dbReference type="RefSeq" id="WP_378110219.1">
    <property type="nucleotide sequence ID" value="NZ_JBHSNC010000010.1"/>
</dbReference>
<keyword evidence="2" id="KW-1185">Reference proteome</keyword>
<name>A0ABW0QW88_9BACL</name>
<gene>
    <name evidence="1" type="ORF">ACFPQ4_02830</name>
</gene>
<sequence length="118" mass="13793">MTTITQYRIIDGNITIDFNRFCENAANCQEEEIEKDFDKRSYQVNDSEVALNEIRSFIQASVEHLKNGDKVIFTRANGNPPKIFEDLNGFRTWANEFFSLSRYQFIKARVVDKELSVE</sequence>